<dbReference type="GO" id="GO:0012505">
    <property type="term" value="C:endomembrane system"/>
    <property type="evidence" value="ECO:0007669"/>
    <property type="project" value="UniProtKB-SubCell"/>
</dbReference>
<keyword evidence="6 8" id="KW-1133">Transmembrane helix</keyword>
<keyword evidence="10" id="KW-1185">Reference proteome</keyword>
<dbReference type="AlphaFoldDB" id="A0A1H1NVG3"/>
<feature type="transmembrane region" description="Helical" evidence="8">
    <location>
        <begin position="24"/>
        <end position="46"/>
    </location>
</feature>
<comment type="subcellular location">
    <subcellularLocation>
        <location evidence="8">Cell membrane</location>
        <topology evidence="8">Multi-pass membrane protein</topology>
    </subcellularLocation>
    <subcellularLocation>
        <location evidence="1">Endomembrane system</location>
        <topology evidence="1">Multi-pass membrane protein</topology>
    </subcellularLocation>
</comment>
<comment type="similarity">
    <text evidence="2 8">Belongs to the NiCoT transporter (TC 2.A.52) family.</text>
</comment>
<protein>
    <recommendedName>
        <fullName evidence="8">Nickel/cobalt efflux system</fullName>
    </recommendedName>
</protein>
<feature type="transmembrane region" description="Helical" evidence="8">
    <location>
        <begin position="333"/>
        <end position="353"/>
    </location>
</feature>
<gene>
    <name evidence="9" type="ORF">SAMN04489812_0659</name>
</gene>
<dbReference type="RefSeq" id="WP_091519804.1">
    <property type="nucleotide sequence ID" value="NZ_LT629772.1"/>
</dbReference>
<evidence type="ECO:0000256" key="6">
    <source>
        <dbReference type="ARBA" id="ARBA00022989"/>
    </source>
</evidence>
<reference evidence="9 10" key="1">
    <citation type="submission" date="2016-10" db="EMBL/GenBank/DDBJ databases">
        <authorList>
            <person name="de Groot N.N."/>
        </authorList>
    </citation>
    <scope>NUCLEOTIDE SEQUENCE [LARGE SCALE GENOMIC DNA]</scope>
    <source>
        <strain evidence="9 10">DSM 21800</strain>
    </source>
</reference>
<dbReference type="EMBL" id="LT629772">
    <property type="protein sequence ID" value="SDS02790.1"/>
    <property type="molecule type" value="Genomic_DNA"/>
</dbReference>
<dbReference type="NCBIfam" id="TIGR00802">
    <property type="entry name" value="nico"/>
    <property type="match status" value="1"/>
</dbReference>
<keyword evidence="7 8" id="KW-0472">Membrane</keyword>
<name>A0A1H1NVG3_9ACTN</name>
<proteinExistence type="inferred from homology"/>
<dbReference type="Proteomes" id="UP000199103">
    <property type="component" value="Chromosome I"/>
</dbReference>
<evidence type="ECO:0000256" key="1">
    <source>
        <dbReference type="ARBA" id="ARBA00004127"/>
    </source>
</evidence>
<feature type="transmembrane region" description="Helical" evidence="8">
    <location>
        <begin position="103"/>
        <end position="126"/>
    </location>
</feature>
<keyword evidence="3 8" id="KW-0813">Transport</keyword>
<dbReference type="InterPro" id="IPR004688">
    <property type="entry name" value="Ni/Co_transpt"/>
</dbReference>
<feature type="transmembrane region" description="Helical" evidence="8">
    <location>
        <begin position="214"/>
        <end position="238"/>
    </location>
</feature>
<feature type="transmembrane region" description="Helical" evidence="8">
    <location>
        <begin position="146"/>
        <end position="169"/>
    </location>
</feature>
<evidence type="ECO:0000256" key="8">
    <source>
        <dbReference type="RuleBase" id="RU362101"/>
    </source>
</evidence>
<dbReference type="STRING" id="630515.SAMN04489812_0659"/>
<dbReference type="Pfam" id="PF03824">
    <property type="entry name" value="NicO"/>
    <property type="match status" value="1"/>
</dbReference>
<organism evidence="9 10">
    <name type="scientific">Microlunatus soli</name>
    <dbReference type="NCBI Taxonomy" id="630515"/>
    <lineage>
        <taxon>Bacteria</taxon>
        <taxon>Bacillati</taxon>
        <taxon>Actinomycetota</taxon>
        <taxon>Actinomycetes</taxon>
        <taxon>Propionibacteriales</taxon>
        <taxon>Propionibacteriaceae</taxon>
        <taxon>Microlunatus</taxon>
    </lineage>
</organism>
<dbReference type="GO" id="GO:0005886">
    <property type="term" value="C:plasma membrane"/>
    <property type="evidence" value="ECO:0007669"/>
    <property type="project" value="UniProtKB-SubCell"/>
</dbReference>
<dbReference type="PANTHER" id="PTHR31611">
    <property type="entry name" value="HIGH-AFFINITY NICKEL TRANSPORT PROTEIN NIC1"/>
    <property type="match status" value="1"/>
</dbReference>
<evidence type="ECO:0000256" key="7">
    <source>
        <dbReference type="ARBA" id="ARBA00023136"/>
    </source>
</evidence>
<accession>A0A1H1NVG3</accession>
<sequence length="363" mass="39359">MAEANPVRPTDPVRLITTWTRRDWLQAAGLIGFILALHVVGFGLLITVIAPQHHRIGDTVFGVGLGVTAYTYGLRHAFDVDHIAAIDNTTRKLRSDGGRPKSVGFWFAMGHATIVFVLAALVGAGAHTVGNLLSEDSPVRQTLGVIGTMSSGLFLYLIGILNLVALIGIGRVFWRMRRGEFDGDRLEAQLQSRGLLARILAPITRAIKHPVQMFPIGLLFGLGFDTATEVALLVLAGTGAATGLPWYAILVLPLLFACGMSLLDCLDGILMSVAYDWAFLKPVRKIYYNLTITGLSVAVALLIGTIEVVSVLHDKLGWHNTVVDAVARISLDNVGFMIVGLFAVVWLIAVAYWKIARVDDRWA</sequence>
<dbReference type="OrthoDB" id="9776706at2"/>
<dbReference type="PANTHER" id="PTHR31611:SF0">
    <property type="entry name" value="HIGH-AFFINITY NICKEL TRANSPORT PROTEIN NIC1"/>
    <property type="match status" value="1"/>
</dbReference>
<keyword evidence="4" id="KW-0533">Nickel</keyword>
<evidence type="ECO:0000256" key="5">
    <source>
        <dbReference type="ARBA" id="ARBA00022692"/>
    </source>
</evidence>
<feature type="transmembrane region" description="Helical" evidence="8">
    <location>
        <begin position="287"/>
        <end position="313"/>
    </location>
</feature>
<evidence type="ECO:0000313" key="9">
    <source>
        <dbReference type="EMBL" id="SDS02790.1"/>
    </source>
</evidence>
<evidence type="ECO:0000313" key="10">
    <source>
        <dbReference type="Proteomes" id="UP000199103"/>
    </source>
</evidence>
<keyword evidence="5 8" id="KW-0812">Transmembrane</keyword>
<feature type="transmembrane region" description="Helical" evidence="8">
    <location>
        <begin position="244"/>
        <end position="266"/>
    </location>
</feature>
<evidence type="ECO:0000256" key="4">
    <source>
        <dbReference type="ARBA" id="ARBA00022596"/>
    </source>
</evidence>
<evidence type="ECO:0000256" key="3">
    <source>
        <dbReference type="ARBA" id="ARBA00022448"/>
    </source>
</evidence>
<evidence type="ECO:0000256" key="2">
    <source>
        <dbReference type="ARBA" id="ARBA00010892"/>
    </source>
</evidence>
<dbReference type="GO" id="GO:0015099">
    <property type="term" value="F:nickel cation transmembrane transporter activity"/>
    <property type="evidence" value="ECO:0007669"/>
    <property type="project" value="UniProtKB-UniRule"/>
</dbReference>
<dbReference type="InterPro" id="IPR011541">
    <property type="entry name" value="Ni/Co_transpt_high_affinity"/>
</dbReference>